<name>A0A1Y0C6D8_9MYCO</name>
<organism evidence="1 2">
    <name type="scientific">Mycobacterium dioxanotrophicus</name>
    <dbReference type="NCBI Taxonomy" id="482462"/>
    <lineage>
        <taxon>Bacteria</taxon>
        <taxon>Bacillati</taxon>
        <taxon>Actinomycetota</taxon>
        <taxon>Actinomycetes</taxon>
        <taxon>Mycobacteriales</taxon>
        <taxon>Mycobacteriaceae</taxon>
        <taxon>Mycobacterium</taxon>
    </lineage>
</organism>
<dbReference type="KEGG" id="mdx:BTO20_20970"/>
<accession>A0A1Y0C6D8</accession>
<evidence type="ECO:0000313" key="1">
    <source>
        <dbReference type="EMBL" id="ART70682.1"/>
    </source>
</evidence>
<gene>
    <name evidence="1" type="ORF">BTO20_20970</name>
</gene>
<sequence>MSGDIRQIRPGREYRVTVAGIGLRFRCEEDTAMVHVYAQQRLVARVGIDRFGGILDAAGIRKYLQQRSVSV</sequence>
<dbReference type="AlphaFoldDB" id="A0A1Y0C6D8"/>
<keyword evidence="2" id="KW-1185">Reference proteome</keyword>
<dbReference type="Proteomes" id="UP000195331">
    <property type="component" value="Chromosome"/>
</dbReference>
<reference evidence="1 2" key="1">
    <citation type="submission" date="2017-04" db="EMBL/GenBank/DDBJ databases">
        <title>Whole Genome Sequence of 1,4-Dioxane Degrading Bacterium Mycobacterium dioxanotrophicus PH-06.</title>
        <authorList>
            <person name="He Y."/>
        </authorList>
    </citation>
    <scope>NUCLEOTIDE SEQUENCE [LARGE SCALE GENOMIC DNA]</scope>
    <source>
        <strain evidence="1 2">PH-06</strain>
    </source>
</reference>
<dbReference type="EMBL" id="CP020809">
    <property type="protein sequence ID" value="ART70682.1"/>
    <property type="molecule type" value="Genomic_DNA"/>
</dbReference>
<protein>
    <submittedName>
        <fullName evidence="1">Uncharacterized protein</fullName>
    </submittedName>
</protein>
<evidence type="ECO:0000313" key="2">
    <source>
        <dbReference type="Proteomes" id="UP000195331"/>
    </source>
</evidence>
<proteinExistence type="predicted"/>